<organism evidence="3 4">
    <name type="scientific">Candidatus Methanodesulfokora washburnensis</name>
    <dbReference type="NCBI Taxonomy" id="2478471"/>
    <lineage>
        <taxon>Archaea</taxon>
        <taxon>Thermoproteota</taxon>
        <taxon>Candidatus Korarchaeia</taxon>
        <taxon>Candidatus Korarchaeia incertae sedis</taxon>
        <taxon>Candidatus Methanodesulfokora</taxon>
    </lineage>
</organism>
<keyword evidence="1" id="KW-0175">Coiled coil</keyword>
<keyword evidence="2" id="KW-1133">Transmembrane helix</keyword>
<reference evidence="3 4" key="1">
    <citation type="submission" date="2018-10" db="EMBL/GenBank/DDBJ databases">
        <title>Co-occurring genomic capacity for anaerobic methane metabolism and dissimilatory sulfite reduction discovered in the Korarchaeota.</title>
        <authorList>
            <person name="Mckay L.J."/>
            <person name="Dlakic M."/>
            <person name="Fields M.W."/>
            <person name="Delmont T.O."/>
            <person name="Eren A.M."/>
            <person name="Jay Z.J."/>
            <person name="Klingelsmith K.B."/>
            <person name="Rusch D.B."/>
            <person name="Inskeep W.P."/>
        </authorList>
    </citation>
    <scope>NUCLEOTIDE SEQUENCE [LARGE SCALE GENOMIC DNA]</scope>
    <source>
        <strain evidence="3 4">MDKW</strain>
    </source>
</reference>
<accession>A0A3R9PG39</accession>
<feature type="coiled-coil region" evidence="1">
    <location>
        <begin position="106"/>
        <end position="137"/>
    </location>
</feature>
<evidence type="ECO:0000256" key="1">
    <source>
        <dbReference type="SAM" id="Coils"/>
    </source>
</evidence>
<keyword evidence="4" id="KW-1185">Reference proteome</keyword>
<protein>
    <submittedName>
        <fullName evidence="3">Uncharacterized protein</fullName>
    </submittedName>
</protein>
<proteinExistence type="predicted"/>
<gene>
    <name evidence="3" type="ORF">D6D85_13775</name>
</gene>
<evidence type="ECO:0000313" key="3">
    <source>
        <dbReference type="EMBL" id="RSN72475.1"/>
    </source>
</evidence>
<comment type="caution">
    <text evidence="3">The sequence shown here is derived from an EMBL/GenBank/DDBJ whole genome shotgun (WGS) entry which is preliminary data.</text>
</comment>
<dbReference type="AlphaFoldDB" id="A0A3R9PG39"/>
<feature type="coiled-coil region" evidence="1">
    <location>
        <begin position="299"/>
        <end position="333"/>
    </location>
</feature>
<dbReference type="EMBL" id="RCOS01000152">
    <property type="protein sequence ID" value="RSN72475.1"/>
    <property type="molecule type" value="Genomic_DNA"/>
</dbReference>
<name>A0A3R9PG39_9CREN</name>
<dbReference type="Proteomes" id="UP000277582">
    <property type="component" value="Unassembled WGS sequence"/>
</dbReference>
<feature type="transmembrane region" description="Helical" evidence="2">
    <location>
        <begin position="7"/>
        <end position="26"/>
    </location>
</feature>
<keyword evidence="2" id="KW-0472">Membrane</keyword>
<dbReference type="RefSeq" id="WP_125672526.1">
    <property type="nucleotide sequence ID" value="NZ_RCOS01000152.1"/>
</dbReference>
<evidence type="ECO:0000256" key="2">
    <source>
        <dbReference type="SAM" id="Phobius"/>
    </source>
</evidence>
<sequence length="462" mass="52979">MINLKPIFAFILLFVGLYALAVFPVAPWLLGIVIGGALLLWKGDVILGWLAKISSRKRRLEEKPIEIPESVPPTVELPKKEELKKMAVDKMIDYMYNIMSQQNKIIVQQNATISELRGKLENTMRQMEETKKRSEMLQKWIGAKDERELMKKLLQLGYASYLYGVPVVTKDGKKLGTFVALVPNPVSPEGGLLCLVQNAYGQIVPAGWGQTVADPRYFPVFDPENFQEIMRELREYGSYFLEGGKAMRFGDIMDHALVLSQYATKAPAYIDEYAELSFPKQDPQVRMAVVKDADAAAVIYEQRNRIEQMRMEIERLRFENEELQREVDYLRTVAATALQRLAVRESPDRFLSTLPTVEDYLREAERADTHRRVLADIQTVRDEEQEYREKYIKAKMEEYEKLAGSTTLEVTRRTLEEAQRMLALIKGPKEELIKAMSKALEVSEKRQEEVRRAEVGGTSQGV</sequence>
<evidence type="ECO:0000313" key="4">
    <source>
        <dbReference type="Proteomes" id="UP000277582"/>
    </source>
</evidence>
<keyword evidence="2" id="KW-0812">Transmembrane</keyword>